<keyword evidence="1 6" id="KW-0436">Ligase</keyword>
<evidence type="ECO:0000256" key="4">
    <source>
        <dbReference type="ARBA" id="ARBA00047846"/>
    </source>
</evidence>
<dbReference type="EMBL" id="JAHLFG010000045">
    <property type="protein sequence ID" value="MBU3826715.1"/>
    <property type="molecule type" value="Genomic_DNA"/>
</dbReference>
<dbReference type="Gene3D" id="3.30.930.10">
    <property type="entry name" value="Bira Bifunctional Protein, Domain 2"/>
    <property type="match status" value="1"/>
</dbReference>
<dbReference type="Pfam" id="PF03099">
    <property type="entry name" value="BPL_LplA_LipB"/>
    <property type="match status" value="1"/>
</dbReference>
<comment type="caution">
    <text evidence="6">The sequence shown here is derived from an EMBL/GenBank/DDBJ whole genome shotgun (WGS) entry which is preliminary data.</text>
</comment>
<dbReference type="NCBIfam" id="TIGR00121">
    <property type="entry name" value="birA_ligase"/>
    <property type="match status" value="1"/>
</dbReference>
<dbReference type="InterPro" id="IPR045864">
    <property type="entry name" value="aa-tRNA-synth_II/BPL/LPL"/>
</dbReference>
<dbReference type="SUPFAM" id="SSF55681">
    <property type="entry name" value="Class II aaRS and biotin synthetases"/>
    <property type="match status" value="1"/>
</dbReference>
<feature type="domain" description="BPL/LPL catalytic" evidence="5">
    <location>
        <begin position="85"/>
        <end position="277"/>
    </location>
</feature>
<comment type="catalytic activity">
    <reaction evidence="4">
        <text>biotin + L-lysyl-[protein] + ATP = N(6)-biotinyl-L-lysyl-[protein] + AMP + diphosphate + H(+)</text>
        <dbReference type="Rhea" id="RHEA:11756"/>
        <dbReference type="Rhea" id="RHEA-COMP:9752"/>
        <dbReference type="Rhea" id="RHEA-COMP:10505"/>
        <dbReference type="ChEBI" id="CHEBI:15378"/>
        <dbReference type="ChEBI" id="CHEBI:29969"/>
        <dbReference type="ChEBI" id="CHEBI:30616"/>
        <dbReference type="ChEBI" id="CHEBI:33019"/>
        <dbReference type="ChEBI" id="CHEBI:57586"/>
        <dbReference type="ChEBI" id="CHEBI:83144"/>
        <dbReference type="ChEBI" id="CHEBI:456215"/>
        <dbReference type="EC" id="6.3.4.15"/>
    </reaction>
</comment>
<evidence type="ECO:0000256" key="3">
    <source>
        <dbReference type="ARBA" id="ARBA00024227"/>
    </source>
</evidence>
<dbReference type="InterPro" id="IPR004408">
    <property type="entry name" value="Biotin_CoA_COase_ligase"/>
</dbReference>
<evidence type="ECO:0000256" key="1">
    <source>
        <dbReference type="ARBA" id="ARBA00022598"/>
    </source>
</evidence>
<dbReference type="GO" id="GO:0004077">
    <property type="term" value="F:biotin--[biotin carboxyl-carrier protein] ligase activity"/>
    <property type="evidence" value="ECO:0007669"/>
    <property type="project" value="UniProtKB-EC"/>
</dbReference>
<dbReference type="InterPro" id="IPR003142">
    <property type="entry name" value="BPL_C"/>
</dbReference>
<accession>A0A9E2NSA1</accession>
<dbReference type="PANTHER" id="PTHR12835:SF5">
    <property type="entry name" value="BIOTIN--PROTEIN LIGASE"/>
    <property type="match status" value="1"/>
</dbReference>
<dbReference type="Gene3D" id="2.30.30.100">
    <property type="match status" value="1"/>
</dbReference>
<dbReference type="CDD" id="cd16442">
    <property type="entry name" value="BPL"/>
    <property type="match status" value="1"/>
</dbReference>
<evidence type="ECO:0000313" key="7">
    <source>
        <dbReference type="Proteomes" id="UP000824150"/>
    </source>
</evidence>
<evidence type="ECO:0000259" key="5">
    <source>
        <dbReference type="PROSITE" id="PS51733"/>
    </source>
</evidence>
<dbReference type="AlphaFoldDB" id="A0A9E2NSA1"/>
<protein>
    <recommendedName>
        <fullName evidence="3">biotin--[biotin carboxyl-carrier protein] ligase</fullName>
        <ecNumber evidence="3">6.3.4.15</ecNumber>
    </recommendedName>
</protein>
<reference evidence="6" key="2">
    <citation type="submission" date="2021-04" db="EMBL/GenBank/DDBJ databases">
        <authorList>
            <person name="Gilroy R."/>
        </authorList>
    </citation>
    <scope>NUCLEOTIDE SEQUENCE</scope>
    <source>
        <strain evidence="6">687</strain>
    </source>
</reference>
<dbReference type="InterPro" id="IPR004143">
    <property type="entry name" value="BPL_LPL_catalytic"/>
</dbReference>
<reference evidence="6" key="1">
    <citation type="journal article" date="2021" name="PeerJ">
        <title>Extensive microbial diversity within the chicken gut microbiome revealed by metagenomics and culture.</title>
        <authorList>
            <person name="Gilroy R."/>
            <person name="Ravi A."/>
            <person name="Getino M."/>
            <person name="Pursley I."/>
            <person name="Horton D.L."/>
            <person name="Alikhan N.F."/>
            <person name="Baker D."/>
            <person name="Gharbi K."/>
            <person name="Hall N."/>
            <person name="Watson M."/>
            <person name="Adriaenssens E.M."/>
            <person name="Foster-Nyarko E."/>
            <person name="Jarju S."/>
            <person name="Secka A."/>
            <person name="Antonio M."/>
            <person name="Oren A."/>
            <person name="Chaudhuri R.R."/>
            <person name="La Ragione R."/>
            <person name="Hildebrand F."/>
            <person name="Pallen M.J."/>
        </authorList>
    </citation>
    <scope>NUCLEOTIDE SEQUENCE</scope>
    <source>
        <strain evidence="6">687</strain>
    </source>
</reference>
<dbReference type="PANTHER" id="PTHR12835">
    <property type="entry name" value="BIOTIN PROTEIN LIGASE"/>
    <property type="match status" value="1"/>
</dbReference>
<proteinExistence type="predicted"/>
<dbReference type="Proteomes" id="UP000824150">
    <property type="component" value="Unassembled WGS sequence"/>
</dbReference>
<dbReference type="PROSITE" id="PS51733">
    <property type="entry name" value="BPL_LPL_CATALYTIC"/>
    <property type="match status" value="1"/>
</dbReference>
<gene>
    <name evidence="6" type="ORF">IAA31_04400</name>
</gene>
<organism evidence="6 7">
    <name type="scientific">Candidatus Anaerobiospirillum merdipullorum</name>
    <dbReference type="NCBI Taxonomy" id="2838450"/>
    <lineage>
        <taxon>Bacteria</taxon>
        <taxon>Pseudomonadati</taxon>
        <taxon>Pseudomonadota</taxon>
        <taxon>Gammaproteobacteria</taxon>
        <taxon>Aeromonadales</taxon>
        <taxon>Succinivibrionaceae</taxon>
        <taxon>Anaerobiospirillum</taxon>
    </lineage>
</organism>
<dbReference type="Pfam" id="PF02237">
    <property type="entry name" value="BPL_C"/>
    <property type="match status" value="1"/>
</dbReference>
<name>A0A9E2NSA1_9GAMM</name>
<evidence type="ECO:0000313" key="6">
    <source>
        <dbReference type="EMBL" id="MBU3826715.1"/>
    </source>
</evidence>
<dbReference type="EC" id="6.3.4.15" evidence="3"/>
<keyword evidence="2" id="KW-0092">Biotin</keyword>
<sequence length="349" mass="37616">MGLTALEQPKALALLHALNAASQGLTVQSLVAQLKLPPEHVALLVQTLNEAATQVLGRTLIVSSSSELTSAATILSTAQWGKLDLLNTVSLWQQLHGRGRLSVLAVTDSTNSLLERCLHNCVSGDAVVSELQTAARGRRGNRWQLGMATQLSLSLVWKFNTTQETWGLPLLVALAVVEALSPLKLPLQIKWPNDLYLHDSKLCGILVELHNPPLKQDGGVWAVIGIGLNVYADAALATRLAKRQIAALGHLGSLALDRTTIAARIINALRHKLQDFACQGFGPFVSQWEQYDYLRGRQVVLELDDGHQLTAVAVGTDKSGRLLLDTAMGRQAFASGHIVKVGRQGALMP</sequence>
<dbReference type="GO" id="GO:0005737">
    <property type="term" value="C:cytoplasm"/>
    <property type="evidence" value="ECO:0007669"/>
    <property type="project" value="TreeGrafter"/>
</dbReference>
<evidence type="ECO:0000256" key="2">
    <source>
        <dbReference type="ARBA" id="ARBA00023267"/>
    </source>
</evidence>